<reference evidence="2" key="1">
    <citation type="journal article" date="2023" name="Front. Plant Sci.">
        <title>Chromosomal-level genome assembly of Melastoma candidum provides insights into trichome evolution.</title>
        <authorList>
            <person name="Zhong Y."/>
            <person name="Wu W."/>
            <person name="Sun C."/>
            <person name="Zou P."/>
            <person name="Liu Y."/>
            <person name="Dai S."/>
            <person name="Zhou R."/>
        </authorList>
    </citation>
    <scope>NUCLEOTIDE SEQUENCE [LARGE SCALE GENOMIC DNA]</scope>
</reference>
<evidence type="ECO:0000313" key="2">
    <source>
        <dbReference type="Proteomes" id="UP001057402"/>
    </source>
</evidence>
<gene>
    <name evidence="1" type="ORF">MLD38_031210</name>
</gene>
<proteinExistence type="predicted"/>
<accession>A0ACB9MSJ8</accession>
<protein>
    <submittedName>
        <fullName evidence="1">Uncharacterized protein</fullName>
    </submittedName>
</protein>
<organism evidence="1 2">
    <name type="scientific">Melastoma candidum</name>
    <dbReference type="NCBI Taxonomy" id="119954"/>
    <lineage>
        <taxon>Eukaryota</taxon>
        <taxon>Viridiplantae</taxon>
        <taxon>Streptophyta</taxon>
        <taxon>Embryophyta</taxon>
        <taxon>Tracheophyta</taxon>
        <taxon>Spermatophyta</taxon>
        <taxon>Magnoliopsida</taxon>
        <taxon>eudicotyledons</taxon>
        <taxon>Gunneridae</taxon>
        <taxon>Pentapetalae</taxon>
        <taxon>rosids</taxon>
        <taxon>malvids</taxon>
        <taxon>Myrtales</taxon>
        <taxon>Melastomataceae</taxon>
        <taxon>Melastomatoideae</taxon>
        <taxon>Melastomateae</taxon>
        <taxon>Melastoma</taxon>
    </lineage>
</organism>
<dbReference type="EMBL" id="CM042888">
    <property type="protein sequence ID" value="KAI4325846.1"/>
    <property type="molecule type" value="Genomic_DNA"/>
</dbReference>
<dbReference type="Proteomes" id="UP001057402">
    <property type="component" value="Chromosome 9"/>
</dbReference>
<comment type="caution">
    <text evidence="1">The sequence shown here is derived from an EMBL/GenBank/DDBJ whole genome shotgun (WGS) entry which is preliminary data.</text>
</comment>
<keyword evidence="2" id="KW-1185">Reference proteome</keyword>
<sequence length="331" mass="35075">MSNQPLPSRPWLRLGSITRPVVPPTVATAPLQATPAPTPVPSPPSPTTPLLRPSLHLPTPVGQVAEPRLPPLVRSPSMALMATRSQQPKEPTLLPNASKVTPAASAGSLVPSSVIQKPAATTEALPAGIKPLNETPPHKTVPSALLSPRTPLPSQINAPEEDVPPSEAERKNTLFQKITTFPEQNPGNVGMIRPAGAQKTGPAAVVENGPIEGAADMVKKKPGTRHMGVQVITIAGENRGATMELTGVVINHPEKTGNRLSSSHEGMHGTKERGHKENAAATTFRRLAVRVNSNVQGVNNSYCNHRDPGVHMTLTRMPKDGGFLHTKYHKA</sequence>
<evidence type="ECO:0000313" key="1">
    <source>
        <dbReference type="EMBL" id="KAI4325846.1"/>
    </source>
</evidence>
<name>A0ACB9MSJ8_9MYRT</name>